<organism evidence="2 3">
    <name type="scientific">Riccia sorocarpa</name>
    <dbReference type="NCBI Taxonomy" id="122646"/>
    <lineage>
        <taxon>Eukaryota</taxon>
        <taxon>Viridiplantae</taxon>
        <taxon>Streptophyta</taxon>
        <taxon>Embryophyta</taxon>
        <taxon>Marchantiophyta</taxon>
        <taxon>Marchantiopsida</taxon>
        <taxon>Marchantiidae</taxon>
        <taxon>Marchantiales</taxon>
        <taxon>Ricciaceae</taxon>
        <taxon>Riccia</taxon>
    </lineage>
</organism>
<evidence type="ECO:0000313" key="2">
    <source>
        <dbReference type="EMBL" id="KAL3691831.1"/>
    </source>
</evidence>
<comment type="caution">
    <text evidence="2">The sequence shown here is derived from an EMBL/GenBank/DDBJ whole genome shotgun (WGS) entry which is preliminary data.</text>
</comment>
<sequence length="155" mass="17802">MEKTLRRAQAHSDKDPGVEILTQGVFHKLEGKGLGDCRRYLQALQHGIGKTDRWIQGEMIRTPAPPFIRAPDNQNDPARTQRDYEAPSNPPSHSHEKPWDELAMISFDQIPTSPENPESRRPPGSHRDHSRRQRNTNQEEHPRWTRKGGEGYTPT</sequence>
<keyword evidence="3" id="KW-1185">Reference proteome</keyword>
<dbReference type="AlphaFoldDB" id="A0ABD3HLP8"/>
<feature type="compositionally biased region" description="Basic and acidic residues" evidence="1">
    <location>
        <begin position="137"/>
        <end position="149"/>
    </location>
</feature>
<accession>A0ABD3HLP8</accession>
<evidence type="ECO:0000256" key="1">
    <source>
        <dbReference type="SAM" id="MobiDB-lite"/>
    </source>
</evidence>
<reference evidence="2 3" key="1">
    <citation type="submission" date="2024-09" db="EMBL/GenBank/DDBJ databases">
        <title>Chromosome-scale assembly of Riccia sorocarpa.</title>
        <authorList>
            <person name="Paukszto L."/>
        </authorList>
    </citation>
    <scope>NUCLEOTIDE SEQUENCE [LARGE SCALE GENOMIC DNA]</scope>
    <source>
        <strain evidence="2">LP-2024</strain>
        <tissue evidence="2">Aerial parts of the thallus</tissue>
    </source>
</reference>
<name>A0ABD3HLP8_9MARC</name>
<dbReference type="Proteomes" id="UP001633002">
    <property type="component" value="Unassembled WGS sequence"/>
</dbReference>
<feature type="compositionally biased region" description="Basic and acidic residues" evidence="1">
    <location>
        <begin position="117"/>
        <end position="127"/>
    </location>
</feature>
<feature type="region of interest" description="Disordered" evidence="1">
    <location>
        <begin position="55"/>
        <end position="155"/>
    </location>
</feature>
<gene>
    <name evidence="2" type="ORF">R1sor_005482</name>
</gene>
<dbReference type="EMBL" id="JBJQOH010000003">
    <property type="protein sequence ID" value="KAL3691831.1"/>
    <property type="molecule type" value="Genomic_DNA"/>
</dbReference>
<evidence type="ECO:0000313" key="3">
    <source>
        <dbReference type="Proteomes" id="UP001633002"/>
    </source>
</evidence>
<protein>
    <submittedName>
        <fullName evidence="2">Uncharacterized protein</fullName>
    </submittedName>
</protein>
<proteinExistence type="predicted"/>